<feature type="transmembrane region" description="Helical" evidence="1">
    <location>
        <begin position="6"/>
        <end position="30"/>
    </location>
</feature>
<feature type="transmembrane region" description="Helical" evidence="1">
    <location>
        <begin position="42"/>
        <end position="68"/>
    </location>
</feature>
<proteinExistence type="predicted"/>
<feature type="transmembrane region" description="Helical" evidence="1">
    <location>
        <begin position="88"/>
        <end position="107"/>
    </location>
</feature>
<keyword evidence="1" id="KW-0472">Membrane</keyword>
<dbReference type="Proteomes" id="UP000176288">
    <property type="component" value="Chromosome"/>
</dbReference>
<sequence>MGNYDIFDILTAIMFITYGIWAIAIFVLFIKANYSPFFALFPWVRLAFLCDIVFGSRLLIFCLFIPFYNLYFVALLTYKTALAFGGSARLGKIAILFPPLITILVAFHPKFKYVGFQEPYFGKADWSKPLLSRIFLFENKKYLKSVS</sequence>
<accession>A0A1D9MLM6</accession>
<gene>
    <name evidence="2" type="ORF">BK816_07715</name>
</gene>
<evidence type="ECO:0000313" key="3">
    <source>
        <dbReference type="Proteomes" id="UP000176288"/>
    </source>
</evidence>
<dbReference type="AlphaFoldDB" id="A0A1D9MLM6"/>
<organism evidence="2 3">
    <name type="scientific">Boudabousia tangfeifanii</name>
    <dbReference type="NCBI Taxonomy" id="1912795"/>
    <lineage>
        <taxon>Bacteria</taxon>
        <taxon>Bacillati</taxon>
        <taxon>Actinomycetota</taxon>
        <taxon>Actinomycetes</taxon>
        <taxon>Actinomycetales</taxon>
        <taxon>Actinomycetaceae</taxon>
        <taxon>Boudabousia</taxon>
    </lineage>
</organism>
<name>A0A1D9MLM6_9ACTO</name>
<reference evidence="2 3" key="1">
    <citation type="submission" date="2016-10" db="EMBL/GenBank/DDBJ databases">
        <title>Actinomyces aegypiusis sp. nov., isolated from the Aegypius monachus in Qinghai Tibet Plateau China.</title>
        <authorList>
            <person name="Wang Y."/>
        </authorList>
    </citation>
    <scope>NUCLEOTIDE SEQUENCE [LARGE SCALE GENOMIC DNA]</scope>
    <source>
        <strain evidence="2 3">VUL4_3</strain>
    </source>
</reference>
<dbReference type="KEGG" id="avu:BK816_07715"/>
<keyword evidence="3" id="KW-1185">Reference proteome</keyword>
<keyword evidence="1" id="KW-0812">Transmembrane</keyword>
<dbReference type="Pfam" id="PF18936">
    <property type="entry name" value="DUF5684"/>
    <property type="match status" value="1"/>
</dbReference>
<evidence type="ECO:0000256" key="1">
    <source>
        <dbReference type="SAM" id="Phobius"/>
    </source>
</evidence>
<dbReference type="InterPro" id="IPR043739">
    <property type="entry name" value="DUF5684"/>
</dbReference>
<protein>
    <submittedName>
        <fullName evidence="2">Uncharacterized protein</fullName>
    </submittedName>
</protein>
<dbReference type="EMBL" id="CP017812">
    <property type="protein sequence ID" value="AOZ73196.1"/>
    <property type="molecule type" value="Genomic_DNA"/>
</dbReference>
<evidence type="ECO:0000313" key="2">
    <source>
        <dbReference type="EMBL" id="AOZ73196.1"/>
    </source>
</evidence>
<keyword evidence="1" id="KW-1133">Transmembrane helix</keyword>